<dbReference type="InterPro" id="IPR032567">
    <property type="entry name" value="RTL1-rel"/>
</dbReference>
<dbReference type="SMART" id="SM00343">
    <property type="entry name" value="ZnF_C2HC"/>
    <property type="match status" value="2"/>
</dbReference>
<dbReference type="PANTHER" id="PTHR15503:SF45">
    <property type="entry name" value="RNA-DIRECTED DNA POLYMERASE HOMOLOG"/>
    <property type="match status" value="1"/>
</dbReference>
<organism evidence="10 11">
    <name type="scientific">Vigna mungo</name>
    <name type="common">Black gram</name>
    <name type="synonym">Phaseolus mungo</name>
    <dbReference type="NCBI Taxonomy" id="3915"/>
    <lineage>
        <taxon>Eukaryota</taxon>
        <taxon>Viridiplantae</taxon>
        <taxon>Streptophyta</taxon>
        <taxon>Embryophyta</taxon>
        <taxon>Tracheophyta</taxon>
        <taxon>Spermatophyta</taxon>
        <taxon>Magnoliopsida</taxon>
        <taxon>eudicotyledons</taxon>
        <taxon>Gunneridae</taxon>
        <taxon>Pentapetalae</taxon>
        <taxon>rosids</taxon>
        <taxon>fabids</taxon>
        <taxon>Fabales</taxon>
        <taxon>Fabaceae</taxon>
        <taxon>Papilionoideae</taxon>
        <taxon>50 kb inversion clade</taxon>
        <taxon>NPAAA clade</taxon>
        <taxon>indigoferoid/millettioid clade</taxon>
        <taxon>Phaseoleae</taxon>
        <taxon>Vigna</taxon>
    </lineage>
</organism>
<evidence type="ECO:0000256" key="3">
    <source>
        <dbReference type="ARBA" id="ARBA00022982"/>
    </source>
</evidence>
<dbReference type="Gene3D" id="4.10.60.10">
    <property type="entry name" value="Zinc finger, CCHC-type"/>
    <property type="match status" value="1"/>
</dbReference>
<evidence type="ECO:0000256" key="5">
    <source>
        <dbReference type="ARBA" id="ARBA00023284"/>
    </source>
</evidence>
<dbReference type="GO" id="GO:0004190">
    <property type="term" value="F:aspartic-type endopeptidase activity"/>
    <property type="evidence" value="ECO:0007669"/>
    <property type="project" value="InterPro"/>
</dbReference>
<dbReference type="SUPFAM" id="SSF52833">
    <property type="entry name" value="Thioredoxin-like"/>
    <property type="match status" value="1"/>
</dbReference>
<dbReference type="Gene3D" id="3.40.50.300">
    <property type="entry name" value="P-loop containing nucleotide triphosphate hydrolases"/>
    <property type="match status" value="1"/>
</dbReference>
<dbReference type="Pfam" id="PF03732">
    <property type="entry name" value="Retrotrans_gag"/>
    <property type="match status" value="1"/>
</dbReference>
<protein>
    <recommendedName>
        <fullName evidence="12">CCHC-type domain-containing protein</fullName>
    </recommendedName>
</protein>
<dbReference type="Pfam" id="PF08284">
    <property type="entry name" value="RVP_2"/>
    <property type="match status" value="1"/>
</dbReference>
<sequence>MSRRPPPPPPNNDDDPMEMMRMTRDMMQSMQQQNSALVQQNTLAMLQLEAARTSAEASQRQFVEMMAGGRTTAGPSSTIAPVQEWTLDNFLQHRPARFTGQCTPDEVDQWLRDMERIYQAKRCPEENRLSYTEYLLSGDASHWWSSARSLLESTNVPITWDTFKTKFYEEYFPNSVRFAKEVEFLQLVQGNMTVSEYADKFKHLLRFHTLAMNEEYQCRKFDNGLRSDLKILVAGFCIRQFPVLVERTKMMERMKRESDSQSSQPLRVGGPVTTSSGSSSRVTPYSRPSASHGSRGSSSSSHSSVPQTPVSVPGGIRCFGCGGPHLLSVCPQKAGFRRCNRCRQPGHFERDCPMGRRAVVHPQPAGRSIQRGGVRPLATGRVYAVTGAEAASSGNLIIGSWLLRDQTCMVLFDSGATHSFISEECVERLGLSVERLHFDLVVSTPASGLIKTSNVCIRCPIVVEGRRFKVNLICLPLQGLEIILGMDWLSTNHILLDCGEKKLVFPNEHEYQPISLGVLRQEIFEGASCFLVMSHLEGDSSMPLDQAANLPVVADYLDVFPEEVPGLPPPREVEFSIDLVPQAGPISIALYRMSPAELVELKKQIEELLEKQFIRPSVSPWGAPVLLVKKKDGSSRLCVDYRQLNKLTIKNKYPLPRIDDLMDQLHGAAIFSKIDLRSGYHQILVKADDVQMTAFRSRYGHYEYVVMPFGVTNAPAIFMVDLCVNHRWPLSAAGNHHPPPATRRPTPPKLGPDSAQRTSTRRLSSASLKCVFVTRRLPGVSIKPRHYWSSRRTFLSLFCPSIAAIAVIFNVFTTSPTRETFLLCSSVVSFEAEENLMAEVLTKASFISSLLGNSHRHHRMGTIPNSRSFGFSATSRYSKAVMGKEKVHISIVVIGHVDSGKSITTGYLMYKIGGINKRVIERFEKEAAEMNKRSFKYVWVLDKLKAERERGIIIDIALWKFETTKYYCIVIDAPGHRDFIKNMITGTSQTDCAVLIIDYRDFHKLGVGGGIPNRVSSRLRASTGAQMTIRIGNVQKWWEKGLQPNMKEVTSAQDFVESLLNAGDKLVMVDFFSPGCGGCKALNPKICQLTKINPDVQFLQENYEEHKSMCYSLNVHVLHFFRFYRGAHGRLCSFSCTNATIKKFKDALAKHSVFSLHTSVSPDLALVFEFWFGASGYYILVSVTTNRFRLTFHDQDLSSPFHQWSTPVQSAVGAVSHHHRSQLLQPLQFAVVASIRCRIFFGQD</sequence>
<dbReference type="InterPro" id="IPR036875">
    <property type="entry name" value="Znf_CCHC_sf"/>
</dbReference>
<dbReference type="GO" id="GO:0005525">
    <property type="term" value="F:GTP binding"/>
    <property type="evidence" value="ECO:0007669"/>
    <property type="project" value="InterPro"/>
</dbReference>
<evidence type="ECO:0000259" key="8">
    <source>
        <dbReference type="PROSITE" id="PS50158"/>
    </source>
</evidence>
<evidence type="ECO:0000313" key="10">
    <source>
        <dbReference type="EMBL" id="WVZ10401.1"/>
    </source>
</evidence>
<dbReference type="Gene3D" id="3.40.30.10">
    <property type="entry name" value="Glutaredoxin"/>
    <property type="match status" value="1"/>
</dbReference>
<evidence type="ECO:0000256" key="1">
    <source>
        <dbReference type="ARBA" id="ARBA00008987"/>
    </source>
</evidence>
<evidence type="ECO:0000259" key="9">
    <source>
        <dbReference type="PROSITE" id="PS51722"/>
    </source>
</evidence>
<keyword evidence="4" id="KW-1015">Disulfide bond</keyword>
<evidence type="ECO:0000256" key="4">
    <source>
        <dbReference type="ARBA" id="ARBA00023157"/>
    </source>
</evidence>
<gene>
    <name evidence="10" type="ORF">V8G54_014931</name>
</gene>
<dbReference type="InterPro" id="IPR013766">
    <property type="entry name" value="Thioredoxin_domain"/>
</dbReference>
<feature type="region of interest" description="Disordered" evidence="7">
    <location>
        <begin position="252"/>
        <end position="308"/>
    </location>
</feature>
<dbReference type="PROSITE" id="PS00141">
    <property type="entry name" value="ASP_PROTEASE"/>
    <property type="match status" value="1"/>
</dbReference>
<keyword evidence="6" id="KW-0479">Metal-binding</keyword>
<dbReference type="Gene3D" id="3.30.70.270">
    <property type="match status" value="1"/>
</dbReference>
<evidence type="ECO:0000256" key="2">
    <source>
        <dbReference type="ARBA" id="ARBA00022448"/>
    </source>
</evidence>
<dbReference type="Proteomes" id="UP001374535">
    <property type="component" value="Chromosome 5"/>
</dbReference>
<dbReference type="InterPro" id="IPR000795">
    <property type="entry name" value="T_Tr_GTP-bd_dom"/>
</dbReference>
<evidence type="ECO:0000313" key="11">
    <source>
        <dbReference type="Proteomes" id="UP001374535"/>
    </source>
</evidence>
<accession>A0AAQ3NJZ4</accession>
<feature type="region of interest" description="Disordered" evidence="7">
    <location>
        <begin position="734"/>
        <end position="762"/>
    </location>
</feature>
<dbReference type="InterPro" id="IPR000477">
    <property type="entry name" value="RT_dom"/>
</dbReference>
<evidence type="ECO:0008006" key="12">
    <source>
        <dbReference type="Google" id="ProtNLM"/>
    </source>
</evidence>
<dbReference type="InterPro" id="IPR036249">
    <property type="entry name" value="Thioredoxin-like_sf"/>
</dbReference>
<evidence type="ECO:0000256" key="6">
    <source>
        <dbReference type="PROSITE-ProRule" id="PRU00047"/>
    </source>
</evidence>
<dbReference type="PRINTS" id="PR00315">
    <property type="entry name" value="ELONGATNFCT"/>
</dbReference>
<dbReference type="Pfam" id="PF00085">
    <property type="entry name" value="Thioredoxin"/>
    <property type="match status" value="1"/>
</dbReference>
<dbReference type="InterPro" id="IPR043128">
    <property type="entry name" value="Rev_trsase/Diguanyl_cyclase"/>
</dbReference>
<dbReference type="SUPFAM" id="SSF52540">
    <property type="entry name" value="P-loop containing nucleoside triphosphate hydrolases"/>
    <property type="match status" value="1"/>
</dbReference>
<dbReference type="EMBL" id="CP144696">
    <property type="protein sequence ID" value="WVZ10401.1"/>
    <property type="molecule type" value="Genomic_DNA"/>
</dbReference>
<dbReference type="FunFam" id="3.40.30.10:FF:000199">
    <property type="entry name" value="Thioredoxin-like 1-2, chloroplastic"/>
    <property type="match status" value="1"/>
</dbReference>
<feature type="domain" description="Tr-type G" evidence="9">
    <location>
        <begin position="886"/>
        <end position="998"/>
    </location>
</feature>
<dbReference type="CDD" id="cd01647">
    <property type="entry name" value="RT_LTR"/>
    <property type="match status" value="1"/>
</dbReference>
<reference evidence="10 11" key="1">
    <citation type="journal article" date="2023" name="Life. Sci Alliance">
        <title>Evolutionary insights into 3D genome organization and epigenetic landscape of Vigna mungo.</title>
        <authorList>
            <person name="Junaid A."/>
            <person name="Singh B."/>
            <person name="Bhatia S."/>
        </authorList>
    </citation>
    <scope>NUCLEOTIDE SEQUENCE [LARGE SCALE GENOMIC DNA]</scope>
    <source>
        <strain evidence="10">Urdbean</strain>
    </source>
</reference>
<dbReference type="GO" id="GO:0009507">
    <property type="term" value="C:chloroplast"/>
    <property type="evidence" value="ECO:0007669"/>
    <property type="project" value="UniProtKB-ARBA"/>
</dbReference>
<dbReference type="InterPro" id="IPR001969">
    <property type="entry name" value="Aspartic_peptidase_AS"/>
</dbReference>
<dbReference type="InterPro" id="IPR027417">
    <property type="entry name" value="P-loop_NTPase"/>
</dbReference>
<dbReference type="GO" id="GO:0006508">
    <property type="term" value="P:proteolysis"/>
    <property type="evidence" value="ECO:0007669"/>
    <property type="project" value="InterPro"/>
</dbReference>
<dbReference type="PROSITE" id="PS50158">
    <property type="entry name" value="ZF_CCHC"/>
    <property type="match status" value="1"/>
</dbReference>
<dbReference type="PANTHER" id="PTHR15503">
    <property type="entry name" value="LDOC1 RELATED"/>
    <property type="match status" value="1"/>
</dbReference>
<evidence type="ECO:0000256" key="7">
    <source>
        <dbReference type="SAM" id="MobiDB-lite"/>
    </source>
</evidence>
<dbReference type="AlphaFoldDB" id="A0AAQ3NJZ4"/>
<dbReference type="Gene3D" id="3.10.10.10">
    <property type="entry name" value="HIV Type 1 Reverse Transcriptase, subunit A, domain 1"/>
    <property type="match status" value="1"/>
</dbReference>
<dbReference type="InterPro" id="IPR001878">
    <property type="entry name" value="Znf_CCHC"/>
</dbReference>
<feature type="domain" description="CCHC-type" evidence="8">
    <location>
        <begin position="337"/>
        <end position="353"/>
    </location>
</feature>
<dbReference type="InterPro" id="IPR021109">
    <property type="entry name" value="Peptidase_aspartic_dom_sf"/>
</dbReference>
<name>A0AAQ3NJZ4_VIGMU</name>
<dbReference type="GO" id="GO:0003924">
    <property type="term" value="F:GTPase activity"/>
    <property type="evidence" value="ECO:0007669"/>
    <property type="project" value="InterPro"/>
</dbReference>
<feature type="compositionally biased region" description="Pro residues" evidence="7">
    <location>
        <begin position="737"/>
        <end position="750"/>
    </location>
</feature>
<dbReference type="SUPFAM" id="SSF50630">
    <property type="entry name" value="Acid proteases"/>
    <property type="match status" value="1"/>
</dbReference>
<dbReference type="GO" id="GO:0008270">
    <property type="term" value="F:zinc ion binding"/>
    <property type="evidence" value="ECO:0007669"/>
    <property type="project" value="UniProtKB-KW"/>
</dbReference>
<keyword evidence="11" id="KW-1185">Reference proteome</keyword>
<keyword evidence="6" id="KW-0862">Zinc</keyword>
<dbReference type="CDD" id="cd00303">
    <property type="entry name" value="retropepsin_like"/>
    <property type="match status" value="1"/>
</dbReference>
<dbReference type="PROSITE" id="PS51722">
    <property type="entry name" value="G_TR_2"/>
    <property type="match status" value="1"/>
</dbReference>
<feature type="compositionally biased region" description="Low complexity" evidence="7">
    <location>
        <begin position="267"/>
        <end position="308"/>
    </location>
</feature>
<dbReference type="InterPro" id="IPR005162">
    <property type="entry name" value="Retrotrans_gag_dom"/>
</dbReference>
<keyword evidence="2" id="KW-0813">Transport</keyword>
<dbReference type="GO" id="GO:0003676">
    <property type="term" value="F:nucleic acid binding"/>
    <property type="evidence" value="ECO:0007669"/>
    <property type="project" value="InterPro"/>
</dbReference>
<keyword evidence="6" id="KW-0863">Zinc-finger</keyword>
<dbReference type="InterPro" id="IPR043502">
    <property type="entry name" value="DNA/RNA_pol_sf"/>
</dbReference>
<keyword evidence="5" id="KW-0676">Redox-active center</keyword>
<dbReference type="SUPFAM" id="SSF56672">
    <property type="entry name" value="DNA/RNA polymerases"/>
    <property type="match status" value="1"/>
</dbReference>
<dbReference type="Pfam" id="PF00009">
    <property type="entry name" value="GTP_EFTU"/>
    <property type="match status" value="1"/>
</dbReference>
<dbReference type="CDD" id="cd02947">
    <property type="entry name" value="TRX_family"/>
    <property type="match status" value="1"/>
</dbReference>
<dbReference type="Gene3D" id="2.40.70.10">
    <property type="entry name" value="Acid Proteases"/>
    <property type="match status" value="1"/>
</dbReference>
<comment type="similarity">
    <text evidence="1">Belongs to the thioredoxin family.</text>
</comment>
<proteinExistence type="inferred from homology"/>
<dbReference type="FunFam" id="3.40.50.300:FF:001857">
    <property type="entry name" value="Elongation factor 1-alpha"/>
    <property type="match status" value="1"/>
</dbReference>
<dbReference type="SUPFAM" id="SSF57756">
    <property type="entry name" value="Retrovirus zinc finger-like domains"/>
    <property type="match status" value="1"/>
</dbReference>
<keyword evidence="3" id="KW-0249">Electron transport</keyword>
<dbReference type="Pfam" id="PF00078">
    <property type="entry name" value="RVT_1"/>
    <property type="match status" value="1"/>
</dbReference>